<proteinExistence type="predicted"/>
<evidence type="ECO:0000313" key="2">
    <source>
        <dbReference type="Proteomes" id="UP000268070"/>
    </source>
</evidence>
<dbReference type="AlphaFoldDB" id="A0A3G2I1G6"/>
<dbReference type="KEGG" id="aaqu:D3M96_14255"/>
<gene>
    <name evidence="1" type="ORF">D3M96_14255</name>
</gene>
<protein>
    <submittedName>
        <fullName evidence="1">DUF2635 domain-containing protein</fullName>
    </submittedName>
</protein>
<organism evidence="1 2">
    <name type="scientific">Alcaligenes aquatilis</name>
    <dbReference type="NCBI Taxonomy" id="323284"/>
    <lineage>
        <taxon>Bacteria</taxon>
        <taxon>Pseudomonadati</taxon>
        <taxon>Pseudomonadota</taxon>
        <taxon>Betaproteobacteria</taxon>
        <taxon>Burkholderiales</taxon>
        <taxon>Alcaligenaceae</taxon>
        <taxon>Alcaligenes</taxon>
    </lineage>
</organism>
<name>A0A3G2I1G6_9BURK</name>
<accession>A0A3G2I1G6</accession>
<dbReference type="InterPro" id="IPR024400">
    <property type="entry name" value="DUF2635"/>
</dbReference>
<dbReference type="EMBL" id="CP032153">
    <property type="protein sequence ID" value="AYN22818.1"/>
    <property type="molecule type" value="Genomic_DNA"/>
</dbReference>
<dbReference type="Proteomes" id="UP000268070">
    <property type="component" value="Chromosome"/>
</dbReference>
<evidence type="ECO:0000313" key="1">
    <source>
        <dbReference type="EMBL" id="AYN22818.1"/>
    </source>
</evidence>
<dbReference type="Pfam" id="PF10948">
    <property type="entry name" value="DUF2635"/>
    <property type="match status" value="1"/>
</dbReference>
<dbReference type="OrthoDB" id="8689507at2"/>
<reference evidence="1 2" key="1">
    <citation type="submission" date="2018-09" db="EMBL/GenBank/DDBJ databases">
        <title>Complete genome sequence of the hydrocarbonoclastic bacterium Alcaligenes aquatilis QD168, isolated from a crude-oil polluted marine sediment of Central Chile.</title>
        <authorList>
            <person name="Duran R.E."/>
            <person name="Barra B."/>
            <person name="Salva-Serra F."/>
            <person name="Mendez V."/>
            <person name="Moore E.R.B."/>
            <person name="Seeger M."/>
        </authorList>
    </citation>
    <scope>NUCLEOTIDE SEQUENCE [LARGE SCALE GENOMIC DNA]</scope>
    <source>
        <strain evidence="1 2">QD168</strain>
    </source>
</reference>
<sequence length="57" mass="6551">MYVVPVEGRMVLDPERGVVLTGDGWEVPKTQYWMRRLFDGDVTTRRDDAPAAGKKER</sequence>